<dbReference type="PANTHER" id="PTHR11803">
    <property type="entry name" value="2-IMINOBUTANOATE/2-IMINOPROPANOATE DEAMINASE RIDA"/>
    <property type="match status" value="1"/>
</dbReference>
<dbReference type="Gene3D" id="3.30.1330.40">
    <property type="entry name" value="RutC-like"/>
    <property type="match status" value="1"/>
</dbReference>
<protein>
    <recommendedName>
        <fullName evidence="3">Enamine deaminase RidA</fullName>
    </recommendedName>
</protein>
<dbReference type="SUPFAM" id="SSF55298">
    <property type="entry name" value="YjgF-like"/>
    <property type="match status" value="1"/>
</dbReference>
<dbReference type="InterPro" id="IPR006175">
    <property type="entry name" value="YjgF/YER057c/UK114"/>
</dbReference>
<evidence type="ECO:0008006" key="3">
    <source>
        <dbReference type="Google" id="ProtNLM"/>
    </source>
</evidence>
<accession>A0ABX9N0M2</accession>
<name>A0ABX9N0M2_9BURK</name>
<comment type="caution">
    <text evidence="1">The sequence shown here is derived from an EMBL/GenBank/DDBJ whole genome shotgun (WGS) entry which is preliminary data.</text>
</comment>
<reference evidence="1 2" key="1">
    <citation type="submission" date="2017-08" db="EMBL/GenBank/DDBJ databases">
        <title>Pusillimonas indicus sp. nov., a member of the family Alcaligenaceae isolated from surface seawater.</title>
        <authorList>
            <person name="Li J."/>
        </authorList>
    </citation>
    <scope>NUCLEOTIDE SEQUENCE [LARGE SCALE GENOMIC DNA]</scope>
    <source>
        <strain evidence="1 2">17-4A</strain>
    </source>
</reference>
<dbReference type="Pfam" id="PF01042">
    <property type="entry name" value="Ribonuc_L-PSP"/>
    <property type="match status" value="1"/>
</dbReference>
<dbReference type="CDD" id="cd00448">
    <property type="entry name" value="YjgF_YER057c_UK114_family"/>
    <property type="match status" value="1"/>
</dbReference>
<dbReference type="EMBL" id="NQOU01000002">
    <property type="protein sequence ID" value="RII83237.1"/>
    <property type="molecule type" value="Genomic_DNA"/>
</dbReference>
<dbReference type="InterPro" id="IPR035959">
    <property type="entry name" value="RutC-like_sf"/>
</dbReference>
<dbReference type="PANTHER" id="PTHR11803:SF39">
    <property type="entry name" value="2-IMINOBUTANOATE_2-IMINOPROPANOATE DEAMINASE"/>
    <property type="match status" value="1"/>
</dbReference>
<sequence>MKTTKEGRSIEVPGVTHGSVPIPMGARVGNIIFSSGIMGKDPVSDTLPSDGLKQVYFVFENLRSLLMHGGASLRDVVHVKVFIKDNTLRDAINKEWVRAFPNHHDRPARHTLIYELQGGMLVQLEVVAVITEK</sequence>
<evidence type="ECO:0000313" key="2">
    <source>
        <dbReference type="Proteomes" id="UP000266483"/>
    </source>
</evidence>
<dbReference type="RefSeq" id="WP_119441629.1">
    <property type="nucleotide sequence ID" value="NZ_CP170494.1"/>
</dbReference>
<proteinExistence type="predicted"/>
<gene>
    <name evidence="1" type="ORF">CJO09_06425</name>
</gene>
<evidence type="ECO:0000313" key="1">
    <source>
        <dbReference type="EMBL" id="RII83237.1"/>
    </source>
</evidence>
<dbReference type="Proteomes" id="UP000266483">
    <property type="component" value="Unassembled WGS sequence"/>
</dbReference>
<organism evidence="1 2">
    <name type="scientific">Neopusillimonas maritima</name>
    <dbReference type="NCBI Taxonomy" id="2026239"/>
    <lineage>
        <taxon>Bacteria</taxon>
        <taxon>Pseudomonadati</taxon>
        <taxon>Pseudomonadota</taxon>
        <taxon>Betaproteobacteria</taxon>
        <taxon>Burkholderiales</taxon>
        <taxon>Alcaligenaceae</taxon>
        <taxon>Neopusillimonas</taxon>
    </lineage>
</organism>
<keyword evidence="2" id="KW-1185">Reference proteome</keyword>